<name>A0A2K8P9N6_STRLA</name>
<dbReference type="InterPro" id="IPR018584">
    <property type="entry name" value="GT87"/>
</dbReference>
<keyword evidence="6" id="KW-0472">Membrane</keyword>
<dbReference type="OrthoDB" id="3867445at2"/>
<keyword evidence="3" id="KW-0808">Transferase</keyword>
<dbReference type="KEGG" id="slx:SLAV_07745"/>
<dbReference type="Proteomes" id="UP000231791">
    <property type="component" value="Chromosome"/>
</dbReference>
<accession>A0A2K8P9N6</accession>
<dbReference type="EMBL" id="CP024985">
    <property type="protein sequence ID" value="ATZ23451.1"/>
    <property type="molecule type" value="Genomic_DNA"/>
</dbReference>
<dbReference type="GO" id="GO:0005886">
    <property type="term" value="C:plasma membrane"/>
    <property type="evidence" value="ECO:0007669"/>
    <property type="project" value="UniProtKB-SubCell"/>
</dbReference>
<dbReference type="AlphaFoldDB" id="A0A2K8P9N6"/>
<evidence type="ECO:0000256" key="7">
    <source>
        <dbReference type="ARBA" id="ARBA00024033"/>
    </source>
</evidence>
<evidence type="ECO:0000313" key="8">
    <source>
        <dbReference type="EMBL" id="ATZ23451.1"/>
    </source>
</evidence>
<keyword evidence="4" id="KW-0812">Transmembrane</keyword>
<comment type="subcellular location">
    <subcellularLocation>
        <location evidence="1">Cell membrane</location>
        <topology evidence="1">Multi-pass membrane protein</topology>
    </subcellularLocation>
</comment>
<keyword evidence="9" id="KW-1185">Reference proteome</keyword>
<proteinExistence type="inferred from homology"/>
<keyword evidence="2" id="KW-1003">Cell membrane</keyword>
<keyword evidence="5" id="KW-1133">Transmembrane helix</keyword>
<dbReference type="RefSeq" id="WP_063760334.1">
    <property type="nucleotide sequence ID" value="NZ_CP024985.1"/>
</dbReference>
<reference evidence="8 9" key="1">
    <citation type="submission" date="2017-11" db="EMBL/GenBank/DDBJ databases">
        <title>Complete genome sequence of Streptomyces lavendulae subsp. lavendulae CCM 3239 (formerly 'Streptomyces aureofaciens CCM 3239'), the producer of the angucycline-type antibiotic auricin.</title>
        <authorList>
            <person name="Busche T."/>
            <person name="Novakova R."/>
            <person name="Al'Dilaimi A."/>
            <person name="Homerova D."/>
            <person name="Feckova L."/>
            <person name="Rezuchova B."/>
            <person name="Mingyar E."/>
            <person name="Csolleiova D."/>
            <person name="Bekeova C."/>
            <person name="Winkler A."/>
            <person name="Sevcikova B."/>
            <person name="Kalinowski J."/>
            <person name="Kormanec J."/>
            <person name="Ruckert C."/>
        </authorList>
    </citation>
    <scope>NUCLEOTIDE SEQUENCE [LARGE SCALE GENOMIC DNA]</scope>
    <source>
        <strain evidence="8 9">CCM 3239</strain>
    </source>
</reference>
<gene>
    <name evidence="8" type="ORF">SLAV_07745</name>
</gene>
<evidence type="ECO:0000256" key="1">
    <source>
        <dbReference type="ARBA" id="ARBA00004651"/>
    </source>
</evidence>
<sequence>MTPSARPLPRAASRPLPAPPAARWTAGWLLAAVWALAFPLFSALGPHRLWGCCAAAGYLVAARATALGHPRQARAAALTGAVVLPLLYLVLTGQGQSEVGVIERSGRLLLESGRLYVEQPAGVGEYTPYLPGMALLGLPRALLGGGDGWAVRLLGDARIWCGAALFASLWAGRRMLGTPPSPLLPLLVASPVVAFPLVVSGVDLPLAGLCCLALAAAASGRPAVAGAALAAACAMKWTALPAVAVAVALLGALRGARAAVRCAVVAASLTAVLVLPGALLQPTELWRQVFAFPTGRADVPTPASSPLPGHLLAGLGPWGWHVTVALLVLAGLGVGLSLWVRPPRTLAAAADRLALGLTLAFLLAPAGRFGYLALPLLLVVWARGAGAQAGVPSRVVARSRAAAAGAGAAHGGSGPADHGGGLACGDAAGHGAG</sequence>
<dbReference type="GO" id="GO:0016758">
    <property type="term" value="F:hexosyltransferase activity"/>
    <property type="evidence" value="ECO:0007669"/>
    <property type="project" value="InterPro"/>
</dbReference>
<evidence type="ECO:0000256" key="6">
    <source>
        <dbReference type="ARBA" id="ARBA00023136"/>
    </source>
</evidence>
<dbReference type="GeneID" id="49382655"/>
<dbReference type="Pfam" id="PF09594">
    <property type="entry name" value="GT87"/>
    <property type="match status" value="1"/>
</dbReference>
<comment type="similarity">
    <text evidence="7">Belongs to the glycosyltransferase 87 family.</text>
</comment>
<evidence type="ECO:0000256" key="2">
    <source>
        <dbReference type="ARBA" id="ARBA00022475"/>
    </source>
</evidence>
<organism evidence="8 9">
    <name type="scientific">Streptomyces lavendulae subsp. lavendulae</name>
    <dbReference type="NCBI Taxonomy" id="58340"/>
    <lineage>
        <taxon>Bacteria</taxon>
        <taxon>Bacillati</taxon>
        <taxon>Actinomycetota</taxon>
        <taxon>Actinomycetes</taxon>
        <taxon>Kitasatosporales</taxon>
        <taxon>Streptomycetaceae</taxon>
        <taxon>Streptomyces</taxon>
    </lineage>
</organism>
<evidence type="ECO:0000256" key="4">
    <source>
        <dbReference type="ARBA" id="ARBA00022692"/>
    </source>
</evidence>
<evidence type="ECO:0000256" key="3">
    <source>
        <dbReference type="ARBA" id="ARBA00022679"/>
    </source>
</evidence>
<evidence type="ECO:0000256" key="5">
    <source>
        <dbReference type="ARBA" id="ARBA00022989"/>
    </source>
</evidence>
<protein>
    <submittedName>
        <fullName evidence="8">Uncharacterized protein</fullName>
    </submittedName>
</protein>
<evidence type="ECO:0000313" key="9">
    <source>
        <dbReference type="Proteomes" id="UP000231791"/>
    </source>
</evidence>